<name>G0QTS1_ICHMU</name>
<dbReference type="GeneID" id="14907530"/>
<evidence type="ECO:0000256" key="5">
    <source>
        <dbReference type="ARBA" id="ARBA00022786"/>
    </source>
</evidence>
<dbReference type="PROSITE" id="PS50235">
    <property type="entry name" value="USP_3"/>
    <property type="match status" value="1"/>
</dbReference>
<dbReference type="Pfam" id="PF00443">
    <property type="entry name" value="UCH"/>
    <property type="match status" value="1"/>
</dbReference>
<accession>G0QTS1</accession>
<dbReference type="InterPro" id="IPR018200">
    <property type="entry name" value="USP_CS"/>
</dbReference>
<protein>
    <recommendedName>
        <fullName evidence="3">ubiquitinyl hydrolase 1</fullName>
        <ecNumber evidence="3">3.4.19.12</ecNumber>
    </recommendedName>
</protein>
<evidence type="ECO:0000313" key="10">
    <source>
        <dbReference type="Proteomes" id="UP000008983"/>
    </source>
</evidence>
<dbReference type="InParanoid" id="G0QTS1"/>
<evidence type="ECO:0000259" key="8">
    <source>
        <dbReference type="PROSITE" id="PS50235"/>
    </source>
</evidence>
<dbReference type="SUPFAM" id="SSF54001">
    <property type="entry name" value="Cysteine proteinases"/>
    <property type="match status" value="1"/>
</dbReference>
<keyword evidence="6 9" id="KW-0378">Hydrolase</keyword>
<dbReference type="OMA" id="EKSKRMW"/>
<sequence>MDIEDLEEDTQNSELIQYYDIIKKFNIKPVVKNYINQKGLTGLLNLTNTCFLNSAIQCLSNIEKLTFYMISNQFIKDLNINNPLGTKGQLAVSYSNLIKQIWQGTEPYVSPIQIKKIIEKKNKKIHCQFSGFNQQDSQELLNFILDGLHEDLNRIKNKPIIENIEYQGGNDELYAERFFMNYKQRNDSIICDLMLGQFKSTLMCPDCRKISITFDPYMTISVPVPQIRQINLSLQWNCQNTFSIYDCINEFVQEEILQKGNEWYCNICGEHKLAKKKIEIYQTPEILILHLKRFKVGTVNKYGGKYFVEQEGKKITSLVDFPIENLNLEDFVLNKKQISNVYNLFAVSQHLGEAAGGHYTTMALNFLNQKWYEYNDQNVLQKKNIEVKNQAYILFYKRK</sequence>
<dbReference type="CDD" id="cd02674">
    <property type="entry name" value="Peptidase_C19R"/>
    <property type="match status" value="1"/>
</dbReference>
<proteinExistence type="inferred from homology"/>
<dbReference type="PANTHER" id="PTHR21646">
    <property type="entry name" value="UBIQUITIN CARBOXYL-TERMINAL HYDROLASE"/>
    <property type="match status" value="1"/>
</dbReference>
<dbReference type="AlphaFoldDB" id="G0QTS1"/>
<keyword evidence="4" id="KW-0645">Protease</keyword>
<reference evidence="9 10" key="1">
    <citation type="submission" date="2011-07" db="EMBL/GenBank/DDBJ databases">
        <authorList>
            <person name="Coyne R."/>
            <person name="Brami D."/>
            <person name="Johnson J."/>
            <person name="Hostetler J."/>
            <person name="Hannick L."/>
            <person name="Clark T."/>
            <person name="Cassidy-Hanley D."/>
            <person name="Inman J."/>
        </authorList>
    </citation>
    <scope>NUCLEOTIDE SEQUENCE [LARGE SCALE GENOMIC DNA]</scope>
    <source>
        <strain evidence="9 10">G5</strain>
    </source>
</reference>
<organism evidence="9 10">
    <name type="scientific">Ichthyophthirius multifiliis</name>
    <name type="common">White spot disease agent</name>
    <name type="synonym">Ich</name>
    <dbReference type="NCBI Taxonomy" id="5932"/>
    <lineage>
        <taxon>Eukaryota</taxon>
        <taxon>Sar</taxon>
        <taxon>Alveolata</taxon>
        <taxon>Ciliophora</taxon>
        <taxon>Intramacronucleata</taxon>
        <taxon>Oligohymenophorea</taxon>
        <taxon>Hymenostomatida</taxon>
        <taxon>Ophryoglenina</taxon>
        <taxon>Ichthyophthirius</taxon>
    </lineage>
</organism>
<keyword evidence="5" id="KW-0833">Ubl conjugation pathway</keyword>
<comment type="catalytic activity">
    <reaction evidence="1">
        <text>Thiol-dependent hydrolysis of ester, thioester, amide, peptide and isopeptide bonds formed by the C-terminal Gly of ubiquitin (a 76-residue protein attached to proteins as an intracellular targeting signal).</text>
        <dbReference type="EC" id="3.4.19.12"/>
    </reaction>
</comment>
<dbReference type="EC" id="3.4.19.12" evidence="3"/>
<keyword evidence="10" id="KW-1185">Reference proteome</keyword>
<evidence type="ECO:0000313" key="9">
    <source>
        <dbReference type="EMBL" id="EGR31392.1"/>
    </source>
</evidence>
<dbReference type="RefSeq" id="XP_004034878.1">
    <property type="nucleotide sequence ID" value="XM_004034830.1"/>
</dbReference>
<comment type="similarity">
    <text evidence="2">Belongs to the peptidase C19 family.</text>
</comment>
<evidence type="ECO:0000256" key="2">
    <source>
        <dbReference type="ARBA" id="ARBA00009085"/>
    </source>
</evidence>
<dbReference type="InterPro" id="IPR001394">
    <property type="entry name" value="Peptidase_C19_UCH"/>
</dbReference>
<evidence type="ECO:0000256" key="6">
    <source>
        <dbReference type="ARBA" id="ARBA00022801"/>
    </source>
</evidence>
<dbReference type="EMBL" id="GL983871">
    <property type="protein sequence ID" value="EGR31392.1"/>
    <property type="molecule type" value="Genomic_DNA"/>
</dbReference>
<dbReference type="Gene3D" id="3.90.70.10">
    <property type="entry name" value="Cysteine proteinases"/>
    <property type="match status" value="1"/>
</dbReference>
<evidence type="ECO:0000256" key="3">
    <source>
        <dbReference type="ARBA" id="ARBA00012759"/>
    </source>
</evidence>
<dbReference type="PANTHER" id="PTHR21646:SF24">
    <property type="entry name" value="UBIQUITIN CARBOXYL-TERMINAL HYDROLASE"/>
    <property type="match status" value="1"/>
</dbReference>
<gene>
    <name evidence="9" type="ORF">IMG5_110970</name>
</gene>
<dbReference type="eggNOG" id="KOG1868">
    <property type="taxonomic scope" value="Eukaryota"/>
</dbReference>
<keyword evidence="7" id="KW-0788">Thiol protease</keyword>
<feature type="domain" description="USP" evidence="8">
    <location>
        <begin position="41"/>
        <end position="399"/>
    </location>
</feature>
<dbReference type="STRING" id="857967.G0QTS1"/>
<evidence type="ECO:0000256" key="4">
    <source>
        <dbReference type="ARBA" id="ARBA00022670"/>
    </source>
</evidence>
<dbReference type="Proteomes" id="UP000008983">
    <property type="component" value="Unassembled WGS sequence"/>
</dbReference>
<dbReference type="GO" id="GO:0004843">
    <property type="term" value="F:cysteine-type deubiquitinase activity"/>
    <property type="evidence" value="ECO:0007669"/>
    <property type="project" value="UniProtKB-EC"/>
</dbReference>
<dbReference type="PROSITE" id="PS00973">
    <property type="entry name" value="USP_2"/>
    <property type="match status" value="1"/>
</dbReference>
<dbReference type="InterPro" id="IPR050185">
    <property type="entry name" value="Ub_carboxyl-term_hydrolase"/>
</dbReference>
<dbReference type="GO" id="GO:0006508">
    <property type="term" value="P:proteolysis"/>
    <property type="evidence" value="ECO:0007669"/>
    <property type="project" value="UniProtKB-KW"/>
</dbReference>
<dbReference type="InterPro" id="IPR028889">
    <property type="entry name" value="USP"/>
</dbReference>
<evidence type="ECO:0000256" key="7">
    <source>
        <dbReference type="ARBA" id="ARBA00022807"/>
    </source>
</evidence>
<dbReference type="GO" id="GO:0016579">
    <property type="term" value="P:protein deubiquitination"/>
    <property type="evidence" value="ECO:0007669"/>
    <property type="project" value="InterPro"/>
</dbReference>
<dbReference type="OrthoDB" id="292964at2759"/>
<evidence type="ECO:0000256" key="1">
    <source>
        <dbReference type="ARBA" id="ARBA00000707"/>
    </source>
</evidence>
<dbReference type="InterPro" id="IPR038765">
    <property type="entry name" value="Papain-like_cys_pep_sf"/>
</dbReference>